<dbReference type="Pfam" id="PF10423">
    <property type="entry name" value="AMNp_N"/>
    <property type="match status" value="1"/>
</dbReference>
<comment type="similarity">
    <text evidence="1">Belongs to the AMP nucleosidase family.</text>
</comment>
<proteinExistence type="inferred from homology"/>
<evidence type="ECO:0000259" key="2">
    <source>
        <dbReference type="Pfam" id="PF01048"/>
    </source>
</evidence>
<dbReference type="EMBL" id="JAMZEJ010000004">
    <property type="protein sequence ID" value="MCQ8240867.1"/>
    <property type="molecule type" value="Genomic_DNA"/>
</dbReference>
<evidence type="ECO:0000256" key="1">
    <source>
        <dbReference type="HAMAP-Rule" id="MF_01932"/>
    </source>
</evidence>
<keyword evidence="1 4" id="KW-0378">Hydrolase</keyword>
<protein>
    <recommendedName>
        <fullName evidence="1">AMP nucleosidase</fullName>
        <ecNumber evidence="1">3.2.2.4</ecNumber>
    </recommendedName>
</protein>
<keyword evidence="5" id="KW-1185">Reference proteome</keyword>
<reference evidence="4 5" key="1">
    <citation type="submission" date="2022-06" db="EMBL/GenBank/DDBJ databases">
        <title>Rhizosaccharibacter gen. nov. sp. nov. KSS12, endophytic bacteria isolated from sugarcane.</title>
        <authorList>
            <person name="Pitiwittayakul N."/>
        </authorList>
    </citation>
    <scope>NUCLEOTIDE SEQUENCE [LARGE SCALE GENOMIC DNA]</scope>
    <source>
        <strain evidence="4 5">KSS12</strain>
    </source>
</reference>
<feature type="domain" description="AMP nucleoside phosphorylase N-terminal" evidence="3">
    <location>
        <begin position="30"/>
        <end position="181"/>
    </location>
</feature>
<dbReference type="HAMAP" id="MF_01932">
    <property type="entry name" value="AMP_nucleosidase"/>
    <property type="match status" value="1"/>
</dbReference>
<dbReference type="RefSeq" id="WP_422919649.1">
    <property type="nucleotide sequence ID" value="NZ_JAMZEJ010000004.1"/>
</dbReference>
<sequence length="495" mass="55205">MATAQGGTSAFGAIRDSIGTGFEAFTDAGEAVDRLDDLFQESLDALRSSFEAGDPGTAAHRSEATYPYLAMELLTDAEDLPEGTRFPYGVQLEPGFYGTTVTRPALFRSYLREQIAALLSLYGRPVLVGRSRRPIPLPYVIENSVTDITEAELRRLSRRFALPDLTVTDDRIANCELQPNPSLPRPLALFTAERTDYSLARLRHYTGTDPAHFQRFVLLTNYQRYVDAFRQWGREQVDARADYELFAEPGGILHRPGDGEATPPANLPQMPAYHLTRADGNGITLINIGVGPSNAKTITDHVAVLRPHCWLMLGHCAGLRRTQRLGDYVLAHGYLRDDHVLDDDLPPDMPVPPIAEVQVALQEATSRITGLQGDELKTRMRTGTVMTTDNRNWELRFNALFARINMSRSIAVDMESATIAANGFRFRVPYGTLLCVSDKPLHGELKLGGMAQSFYRERVSQHLLVGLETMRALREAGVHRLHSRKLRGFDEPPFR</sequence>
<gene>
    <name evidence="1" type="primary">amn</name>
    <name evidence="4" type="ORF">NFI88_08470</name>
</gene>
<dbReference type="Gene3D" id="3.30.1730.10">
    <property type="entry name" value="AMP nucleoside phosphorylase, N-terminal domain"/>
    <property type="match status" value="1"/>
</dbReference>
<accession>A0ABT1VY47</accession>
<dbReference type="SUPFAM" id="SSF53167">
    <property type="entry name" value="Purine and uridine phosphorylases"/>
    <property type="match status" value="1"/>
</dbReference>
<comment type="function">
    <text evidence="1">Catalyzes the hydrolysis of the N-glycosidic bond of AMP to form adenine and ribose 5-phosphate. Involved in regulation of AMP concentrations.</text>
</comment>
<evidence type="ECO:0000313" key="5">
    <source>
        <dbReference type="Proteomes" id="UP001524547"/>
    </source>
</evidence>
<name>A0ABT1VY47_9PROT</name>
<dbReference type="InterPro" id="IPR000845">
    <property type="entry name" value="Nucleoside_phosphorylase_d"/>
</dbReference>
<dbReference type="InterPro" id="IPR018953">
    <property type="entry name" value="AMP_nucleoside_Pase_N"/>
</dbReference>
<keyword evidence="4" id="KW-0326">Glycosidase</keyword>
<organism evidence="4 5">
    <name type="scientific">Rhizosaccharibacter radicis</name>
    <dbReference type="NCBI Taxonomy" id="2782605"/>
    <lineage>
        <taxon>Bacteria</taxon>
        <taxon>Pseudomonadati</taxon>
        <taxon>Pseudomonadota</taxon>
        <taxon>Alphaproteobacteria</taxon>
        <taxon>Acetobacterales</taxon>
        <taxon>Acetobacteraceae</taxon>
        <taxon>Rhizosaccharibacter</taxon>
    </lineage>
</organism>
<dbReference type="PANTHER" id="PTHR43691">
    <property type="entry name" value="URIDINE PHOSPHORYLASE"/>
    <property type="match status" value="1"/>
</dbReference>
<dbReference type="EC" id="3.2.2.4" evidence="1"/>
<dbReference type="NCBIfam" id="TIGR01717">
    <property type="entry name" value="AMP-nucleosdse"/>
    <property type="match status" value="1"/>
</dbReference>
<dbReference type="Pfam" id="PF01048">
    <property type="entry name" value="PNP_UDP_1"/>
    <property type="match status" value="1"/>
</dbReference>
<dbReference type="NCBIfam" id="NF006142">
    <property type="entry name" value="PRK08292.1"/>
    <property type="match status" value="1"/>
</dbReference>
<dbReference type="CDD" id="cd17762">
    <property type="entry name" value="AMN"/>
    <property type="match status" value="1"/>
</dbReference>
<comment type="catalytic activity">
    <reaction evidence="1">
        <text>AMP + H2O = D-ribose 5-phosphate + adenine</text>
        <dbReference type="Rhea" id="RHEA:20129"/>
        <dbReference type="ChEBI" id="CHEBI:15377"/>
        <dbReference type="ChEBI" id="CHEBI:16708"/>
        <dbReference type="ChEBI" id="CHEBI:78346"/>
        <dbReference type="ChEBI" id="CHEBI:456215"/>
        <dbReference type="EC" id="3.2.2.4"/>
    </reaction>
</comment>
<feature type="domain" description="Nucleoside phosphorylase" evidence="2">
    <location>
        <begin position="273"/>
        <end position="442"/>
    </location>
</feature>
<dbReference type="InterPro" id="IPR037109">
    <property type="entry name" value="AMP_N_sf"/>
</dbReference>
<dbReference type="PANTHER" id="PTHR43691:SF6">
    <property type="entry name" value="AMP NUCLEOSIDASE"/>
    <property type="match status" value="1"/>
</dbReference>
<dbReference type="InterPro" id="IPR047039">
    <property type="entry name" value="AMN_phosphorylase"/>
</dbReference>
<dbReference type="Gene3D" id="3.40.50.1580">
    <property type="entry name" value="Nucleoside phosphorylase domain"/>
    <property type="match status" value="1"/>
</dbReference>
<dbReference type="InterPro" id="IPR035994">
    <property type="entry name" value="Nucleoside_phosphorylase_sf"/>
</dbReference>
<evidence type="ECO:0000313" key="4">
    <source>
        <dbReference type="EMBL" id="MCQ8240867.1"/>
    </source>
</evidence>
<dbReference type="InterPro" id="IPR011271">
    <property type="entry name" value="AMP_nucleosidase"/>
</dbReference>
<comment type="caution">
    <text evidence="4">The sequence shown here is derived from an EMBL/GenBank/DDBJ whole genome shotgun (WGS) entry which is preliminary data.</text>
</comment>
<dbReference type="GO" id="GO:0008714">
    <property type="term" value="F:AMP nucleosidase activity"/>
    <property type="evidence" value="ECO:0007669"/>
    <property type="project" value="UniProtKB-EC"/>
</dbReference>
<dbReference type="Proteomes" id="UP001524547">
    <property type="component" value="Unassembled WGS sequence"/>
</dbReference>
<evidence type="ECO:0000259" key="3">
    <source>
        <dbReference type="Pfam" id="PF10423"/>
    </source>
</evidence>